<dbReference type="GO" id="GO:1904680">
    <property type="term" value="F:peptide transmembrane transporter activity"/>
    <property type="evidence" value="ECO:0007669"/>
    <property type="project" value="TreeGrafter"/>
</dbReference>
<dbReference type="InterPro" id="IPR000914">
    <property type="entry name" value="SBP_5_dom"/>
</dbReference>
<dbReference type="Proteomes" id="UP000254978">
    <property type="component" value="Unassembled WGS sequence"/>
</dbReference>
<keyword evidence="1" id="KW-0732">Signal</keyword>
<keyword evidence="4" id="KW-1185">Reference proteome</keyword>
<dbReference type="SUPFAM" id="SSF53850">
    <property type="entry name" value="Periplasmic binding protein-like II"/>
    <property type="match status" value="1"/>
</dbReference>
<dbReference type="GO" id="GO:0015833">
    <property type="term" value="P:peptide transport"/>
    <property type="evidence" value="ECO:0007669"/>
    <property type="project" value="TreeGrafter"/>
</dbReference>
<dbReference type="Gene3D" id="3.10.105.10">
    <property type="entry name" value="Dipeptide-binding Protein, Domain 3"/>
    <property type="match status" value="1"/>
</dbReference>
<dbReference type="Gene3D" id="3.40.190.10">
    <property type="entry name" value="Periplasmic binding protein-like II"/>
    <property type="match status" value="1"/>
</dbReference>
<dbReference type="InterPro" id="IPR030678">
    <property type="entry name" value="Peptide/Ni-bd"/>
</dbReference>
<dbReference type="PANTHER" id="PTHR30290">
    <property type="entry name" value="PERIPLASMIC BINDING COMPONENT OF ABC TRANSPORTER"/>
    <property type="match status" value="1"/>
</dbReference>
<evidence type="ECO:0000313" key="3">
    <source>
        <dbReference type="EMBL" id="STZ58235.1"/>
    </source>
</evidence>
<gene>
    <name evidence="3" type="primary">hbpA_1</name>
    <name evidence="3" type="ORF">NCTC10821_01745</name>
</gene>
<dbReference type="GO" id="GO:0043190">
    <property type="term" value="C:ATP-binding cassette (ABC) transporter complex"/>
    <property type="evidence" value="ECO:0007669"/>
    <property type="project" value="InterPro"/>
</dbReference>
<name>A0A378TED0_9MYCO</name>
<feature type="domain" description="Solute-binding protein family 5" evidence="2">
    <location>
        <begin position="78"/>
        <end position="389"/>
    </location>
</feature>
<dbReference type="InterPro" id="IPR039424">
    <property type="entry name" value="SBP_5"/>
</dbReference>
<evidence type="ECO:0000259" key="2">
    <source>
        <dbReference type="Pfam" id="PF00496"/>
    </source>
</evidence>
<proteinExistence type="predicted"/>
<evidence type="ECO:0000256" key="1">
    <source>
        <dbReference type="SAM" id="SignalP"/>
    </source>
</evidence>
<dbReference type="PROSITE" id="PS51257">
    <property type="entry name" value="PROKAR_LIPOPROTEIN"/>
    <property type="match status" value="1"/>
</dbReference>
<dbReference type="AlphaFoldDB" id="A0A378TED0"/>
<dbReference type="Pfam" id="PF00496">
    <property type="entry name" value="SBP_bac_5"/>
    <property type="match status" value="1"/>
</dbReference>
<evidence type="ECO:0000313" key="4">
    <source>
        <dbReference type="Proteomes" id="UP000254978"/>
    </source>
</evidence>
<dbReference type="EMBL" id="UGQT01000001">
    <property type="protein sequence ID" value="STZ58235.1"/>
    <property type="molecule type" value="Genomic_DNA"/>
</dbReference>
<feature type="signal peptide" evidence="1">
    <location>
        <begin position="1"/>
        <end position="24"/>
    </location>
</feature>
<accession>A0A378TED0</accession>
<protein>
    <submittedName>
        <fullName evidence="3">Extracellular solute-binding protein family 5</fullName>
    </submittedName>
</protein>
<organism evidence="3 4">
    <name type="scientific">Mycolicibacterium tokaiense</name>
    <dbReference type="NCBI Taxonomy" id="39695"/>
    <lineage>
        <taxon>Bacteria</taxon>
        <taxon>Bacillati</taxon>
        <taxon>Actinomycetota</taxon>
        <taxon>Actinomycetes</taxon>
        <taxon>Mycobacteriales</taxon>
        <taxon>Mycobacteriaceae</taxon>
        <taxon>Mycolicibacterium</taxon>
    </lineage>
</organism>
<dbReference type="RefSeq" id="WP_115278165.1">
    <property type="nucleotide sequence ID" value="NZ_AP022600.1"/>
</dbReference>
<feature type="chain" id="PRO_5039146764" evidence="1">
    <location>
        <begin position="25"/>
        <end position="509"/>
    </location>
</feature>
<reference evidence="3 4" key="1">
    <citation type="submission" date="2018-06" db="EMBL/GenBank/DDBJ databases">
        <authorList>
            <consortium name="Pathogen Informatics"/>
            <person name="Doyle S."/>
        </authorList>
    </citation>
    <scope>NUCLEOTIDE SEQUENCE [LARGE SCALE GENOMIC DNA]</scope>
    <source>
        <strain evidence="3 4">NCTC10821</strain>
    </source>
</reference>
<dbReference type="OrthoDB" id="9046151at2"/>
<dbReference type="PIRSF" id="PIRSF002741">
    <property type="entry name" value="MppA"/>
    <property type="match status" value="1"/>
</dbReference>
<dbReference type="GO" id="GO:0042597">
    <property type="term" value="C:periplasmic space"/>
    <property type="evidence" value="ECO:0007669"/>
    <property type="project" value="UniProtKB-ARBA"/>
</dbReference>
<sequence length="509" mass="54589">MTTMSSRVAALAVATLLLSTACGSGTTGGAPADGNLTIVVAVEPVSLDPCDTQDAANAVVLRSNVTESLTRIDPASGEVVPLLAESWVQKDPNTWTFTLRDGVTFHDGTPFDAEAAAASIRRVVDPELNCQNLDQFPYPLTVTAVDSTTLDITSETPDSILPVRISYADIGAPSTPADSKTTEPVGTGPFAFSDRVQGESVTLARYDGYWGEAPEANGVRYVYRAEPSVRAGMARTGEASLAVPISVQDATDDDRTREYSDNRVFFLRTPTEKAPFTDVRVRQAAAYAIDKDTIVGTLMQRSGQPTDQIVAASVNGFVEGYEGPGFDPERAKALLAEARADGVDVDAAFDLVTRPDLFPGSDEVIQYVHQNLQDVGFNVDILSLDTDAWLQLLRAPFPADQKPNIIAISHDNVTGDASFTFPKYMAGDGSNSTIRSPEIDTLLREAELAVGEDRARLYQEAATYQYNEIAGFVPLALQSKLLMLGPGVEYEPNGLTGVELRVSDITFAD</sequence>